<dbReference type="SUPFAM" id="SSF53335">
    <property type="entry name" value="S-adenosyl-L-methionine-dependent methyltransferases"/>
    <property type="match status" value="1"/>
</dbReference>
<dbReference type="PANTHER" id="PTHR22807:SF4">
    <property type="entry name" value="28S RRNA (CYTOSINE-C(5))-METHYLTRANSFERASE"/>
    <property type="match status" value="1"/>
</dbReference>
<feature type="compositionally biased region" description="Acidic residues" evidence="6">
    <location>
        <begin position="602"/>
        <end position="614"/>
    </location>
</feature>
<feature type="region of interest" description="Disordered" evidence="6">
    <location>
        <begin position="471"/>
        <end position="722"/>
    </location>
</feature>
<feature type="binding site" evidence="5">
    <location>
        <position position="294"/>
    </location>
    <ligand>
        <name>S-adenosyl-L-methionine</name>
        <dbReference type="ChEBI" id="CHEBI:59789"/>
    </ligand>
</feature>
<dbReference type="PANTHER" id="PTHR22807">
    <property type="entry name" value="NOP2 YEAST -RELATED NOL1/NOP2/FMU SUN DOMAIN-CONTAINING"/>
    <property type="match status" value="1"/>
</dbReference>
<dbReference type="Gene3D" id="3.30.70.1170">
    <property type="entry name" value="Sun protein, domain 3"/>
    <property type="match status" value="1"/>
</dbReference>
<dbReference type="InterPro" id="IPR023267">
    <property type="entry name" value="RCMT"/>
</dbReference>
<dbReference type="PRINTS" id="PR02008">
    <property type="entry name" value="RCMTFAMILY"/>
</dbReference>
<keyword evidence="3 5" id="KW-0949">S-adenosyl-L-methionine</keyword>
<dbReference type="Proteomes" id="UP000015103">
    <property type="component" value="Unassembled WGS sequence"/>
</dbReference>
<feature type="compositionally biased region" description="Polar residues" evidence="6">
    <location>
        <begin position="616"/>
        <end position="627"/>
    </location>
</feature>
<dbReference type="Pfam" id="PF21148">
    <property type="entry name" value="NSUN5_fdxn-like"/>
    <property type="match status" value="1"/>
</dbReference>
<evidence type="ECO:0000256" key="2">
    <source>
        <dbReference type="ARBA" id="ARBA00022679"/>
    </source>
</evidence>
<feature type="compositionally biased region" description="Basic and acidic residues" evidence="6">
    <location>
        <begin position="679"/>
        <end position="691"/>
    </location>
</feature>
<dbReference type="GO" id="GO:0003723">
    <property type="term" value="F:RNA binding"/>
    <property type="evidence" value="ECO:0007669"/>
    <property type="project" value="UniProtKB-UniRule"/>
</dbReference>
<dbReference type="InterPro" id="IPR001678">
    <property type="entry name" value="MeTrfase_RsmB-F_NOP2_dom"/>
</dbReference>
<dbReference type="EnsemblMetazoa" id="RPRC009291-RA">
    <property type="protein sequence ID" value="RPRC009291-PA"/>
    <property type="gene ID" value="RPRC009291"/>
</dbReference>
<evidence type="ECO:0000256" key="4">
    <source>
        <dbReference type="ARBA" id="ARBA00022884"/>
    </source>
</evidence>
<dbReference type="STRING" id="13249.T1HZ21"/>
<dbReference type="GO" id="GO:0005730">
    <property type="term" value="C:nucleolus"/>
    <property type="evidence" value="ECO:0007669"/>
    <property type="project" value="TreeGrafter"/>
</dbReference>
<feature type="compositionally biased region" description="Acidic residues" evidence="6">
    <location>
        <begin position="636"/>
        <end position="659"/>
    </location>
</feature>
<keyword evidence="4 5" id="KW-0694">RNA-binding</keyword>
<dbReference type="eggNOG" id="KOG2360">
    <property type="taxonomic scope" value="Eukaryota"/>
</dbReference>
<dbReference type="FunCoup" id="T1HZ21">
    <property type="interactions" value="1158"/>
</dbReference>
<dbReference type="Pfam" id="PF01189">
    <property type="entry name" value="Methyltr_RsmB-F"/>
    <property type="match status" value="1"/>
</dbReference>
<evidence type="ECO:0000313" key="8">
    <source>
        <dbReference type="EnsemblMetazoa" id="RPRC009291-PA"/>
    </source>
</evidence>
<dbReference type="InterPro" id="IPR029063">
    <property type="entry name" value="SAM-dependent_MTases_sf"/>
</dbReference>
<organism evidence="8 9">
    <name type="scientific">Rhodnius prolixus</name>
    <name type="common">Triatomid bug</name>
    <dbReference type="NCBI Taxonomy" id="13249"/>
    <lineage>
        <taxon>Eukaryota</taxon>
        <taxon>Metazoa</taxon>
        <taxon>Ecdysozoa</taxon>
        <taxon>Arthropoda</taxon>
        <taxon>Hexapoda</taxon>
        <taxon>Insecta</taxon>
        <taxon>Pterygota</taxon>
        <taxon>Neoptera</taxon>
        <taxon>Paraneoptera</taxon>
        <taxon>Hemiptera</taxon>
        <taxon>Heteroptera</taxon>
        <taxon>Panheteroptera</taxon>
        <taxon>Cimicomorpha</taxon>
        <taxon>Reduviidae</taxon>
        <taxon>Triatominae</taxon>
        <taxon>Rhodnius</taxon>
    </lineage>
</organism>
<dbReference type="InParanoid" id="T1HZ21"/>
<evidence type="ECO:0000256" key="5">
    <source>
        <dbReference type="PROSITE-ProRule" id="PRU01023"/>
    </source>
</evidence>
<dbReference type="VEuPathDB" id="VectorBase:RPRC009291"/>
<evidence type="ECO:0000256" key="1">
    <source>
        <dbReference type="ARBA" id="ARBA00022603"/>
    </source>
</evidence>
<dbReference type="InterPro" id="IPR049560">
    <property type="entry name" value="MeTrfase_RsmB-F_NOP2_cat"/>
</dbReference>
<evidence type="ECO:0000256" key="3">
    <source>
        <dbReference type="ARBA" id="ARBA00022691"/>
    </source>
</evidence>
<dbReference type="PROSITE" id="PS51686">
    <property type="entry name" value="SAM_MT_RSMB_NOP"/>
    <property type="match status" value="1"/>
</dbReference>
<comment type="caution">
    <text evidence="5">Lacks conserved residue(s) required for the propagation of feature annotation.</text>
</comment>
<protein>
    <submittedName>
        <fullName evidence="8">SAM_MT_RSMB_NOP domain-containing protein</fullName>
    </submittedName>
</protein>
<accession>T1HZ21</accession>
<reference evidence="8" key="1">
    <citation type="submission" date="2015-05" db="UniProtKB">
        <authorList>
            <consortium name="EnsemblMetazoa"/>
        </authorList>
    </citation>
    <scope>IDENTIFICATION</scope>
</reference>
<feature type="compositionally biased region" description="Polar residues" evidence="6">
    <location>
        <begin position="664"/>
        <end position="678"/>
    </location>
</feature>
<dbReference type="Gene3D" id="3.40.50.150">
    <property type="entry name" value="Vaccinia Virus protein VP39"/>
    <property type="match status" value="1"/>
</dbReference>
<dbReference type="AlphaFoldDB" id="T1HZ21"/>
<feature type="compositionally biased region" description="Polar residues" evidence="6">
    <location>
        <begin position="522"/>
        <end position="536"/>
    </location>
</feature>
<feature type="domain" description="SAM-dependent MTase RsmB/NOP-type" evidence="7">
    <location>
        <begin position="134"/>
        <end position="417"/>
    </location>
</feature>
<dbReference type="InterPro" id="IPR049561">
    <property type="entry name" value="NSUN5_7_fdxn-like"/>
</dbReference>
<feature type="active site" description="Nucleophile" evidence="5">
    <location>
        <position position="348"/>
    </location>
</feature>
<sequence>MYRFAADICRRTEAGESLKNLLYSSESSKFSNDIPSIRALVDTALRNRIVIDDLISRTNLNEELVFNEIWIARVLVAEIIFGKKSFHCSDAITKKVYKYKDELKSLSEDAKKIEKTFIPRYVRINTLNCTKHEFYKAMSSHFKLTEVGDKNEVSYEDFLKFIKKMKKTEYVQDFHLADLYVFHPKANLTLSPLFIANKIILQDKASCLVAPLLAPTPGSLIIDMCAAPGYKTQHLSSITGNSGHILALDICRDRYQVLANTRINYGLSNVITLNVDALNLSEAGTKCIEYILLDAPCSGSGVVQNFDYGTDNRSGKKRLQSLHNLQAYLLRTTLTQFPSARRIVYSTCSLHEEENEAVVDELLDIAEKNKFILVNLKNHYQDFSTGIDKYKCGRSTIRMVPEQSFTNGFFIALFERTNPPNPSPRMEFYKNMNSILDNIIIKRKRKVDETELNNTDENAKRKDVVKEVLNENEKKIKGENKKKEFSDDENHKQRKSVSPEKEYKQVQKEKVNEPNVKILTPNCDNVSKNAGNSSNDSSDEEQIKKETSFTPESENVKGNYIRVVRSPLLKNILPNSGDQQDDDSEHSDNSEEAVRKDKQNEDSETSDDNEDDVSEGSSNRKIMSKQINNEKNKSNEDEEEEEEEDNDDDDDNVSDDDEFDNSRYKSQFSNSPTKFKQRNLNDGRHFEERFNSSKNDFNYFRNQRRGRGRGRRGGNYHGRGGY</sequence>
<name>T1HZ21_RHOPR</name>
<dbReference type="GO" id="GO:0008173">
    <property type="term" value="F:RNA methyltransferase activity"/>
    <property type="evidence" value="ECO:0007669"/>
    <property type="project" value="InterPro"/>
</dbReference>
<keyword evidence="9" id="KW-1185">Reference proteome</keyword>
<dbReference type="GO" id="GO:0070475">
    <property type="term" value="P:rRNA base methylation"/>
    <property type="evidence" value="ECO:0007669"/>
    <property type="project" value="TreeGrafter"/>
</dbReference>
<feature type="compositionally biased region" description="Basic residues" evidence="6">
    <location>
        <begin position="702"/>
        <end position="714"/>
    </location>
</feature>
<proteinExistence type="inferred from homology"/>
<feature type="binding site" evidence="5">
    <location>
        <position position="276"/>
    </location>
    <ligand>
        <name>S-adenosyl-L-methionine</name>
        <dbReference type="ChEBI" id="CHEBI:59789"/>
    </ligand>
</feature>
<keyword evidence="1 5" id="KW-0489">Methyltransferase</keyword>
<keyword evidence="2 5" id="KW-0808">Transferase</keyword>
<comment type="similarity">
    <text evidence="5">Belongs to the class I-like SAM-binding methyltransferase superfamily. RsmB/NOP family.</text>
</comment>
<dbReference type="EMBL" id="ACPB03025047">
    <property type="status" value="NOT_ANNOTATED_CDS"/>
    <property type="molecule type" value="Genomic_DNA"/>
</dbReference>
<feature type="compositionally biased region" description="Basic and acidic residues" evidence="6">
    <location>
        <begin position="586"/>
        <end position="601"/>
    </location>
</feature>
<evidence type="ECO:0000256" key="6">
    <source>
        <dbReference type="SAM" id="MobiDB-lite"/>
    </source>
</evidence>
<feature type="binding site" evidence="5">
    <location>
        <position position="249"/>
    </location>
    <ligand>
        <name>S-adenosyl-L-methionine</name>
        <dbReference type="ChEBI" id="CHEBI:59789"/>
    </ligand>
</feature>
<feature type="compositionally biased region" description="Basic and acidic residues" evidence="6">
    <location>
        <begin position="471"/>
        <end position="512"/>
    </location>
</feature>
<evidence type="ECO:0000259" key="7">
    <source>
        <dbReference type="PROSITE" id="PS51686"/>
    </source>
</evidence>
<evidence type="ECO:0000313" key="9">
    <source>
        <dbReference type="Proteomes" id="UP000015103"/>
    </source>
</evidence>
<dbReference type="HOGENOM" id="CLU_383393_0_0_1"/>
<dbReference type="OMA" id="NTIPSEM"/>